<dbReference type="InterPro" id="IPR030395">
    <property type="entry name" value="GP_PDE_dom"/>
</dbReference>
<dbReference type="PANTHER" id="PTHR46211:SF14">
    <property type="entry name" value="GLYCEROPHOSPHODIESTER PHOSPHODIESTERASE"/>
    <property type="match status" value="1"/>
</dbReference>
<organism evidence="2 3">
    <name type="scientific">Paenibacillus solisilvae</name>
    <dbReference type="NCBI Taxonomy" id="2486751"/>
    <lineage>
        <taxon>Bacteria</taxon>
        <taxon>Bacillati</taxon>
        <taxon>Bacillota</taxon>
        <taxon>Bacilli</taxon>
        <taxon>Bacillales</taxon>
        <taxon>Paenibacillaceae</taxon>
        <taxon>Paenibacillus</taxon>
    </lineage>
</organism>
<feature type="domain" description="GP-PDE" evidence="1">
    <location>
        <begin position="3"/>
        <end position="172"/>
    </location>
</feature>
<comment type="caution">
    <text evidence="2">The sequence shown here is derived from an EMBL/GenBank/DDBJ whole genome shotgun (WGS) entry which is preliminary data.</text>
</comment>
<protein>
    <submittedName>
        <fullName evidence="2">Glycerophosphodiester phosphodiesterase</fullName>
    </submittedName>
</protein>
<evidence type="ECO:0000313" key="3">
    <source>
        <dbReference type="Proteomes" id="UP001596047"/>
    </source>
</evidence>
<evidence type="ECO:0000313" key="2">
    <source>
        <dbReference type="EMBL" id="MFC5647894.1"/>
    </source>
</evidence>
<gene>
    <name evidence="2" type="ORF">ACFPYJ_01935</name>
</gene>
<keyword evidence="3" id="KW-1185">Reference proteome</keyword>
<dbReference type="InterPro" id="IPR017946">
    <property type="entry name" value="PLC-like_Pdiesterase_TIM-brl"/>
</dbReference>
<dbReference type="PROSITE" id="PS51704">
    <property type="entry name" value="GP_PDE"/>
    <property type="match status" value="1"/>
</dbReference>
<evidence type="ECO:0000259" key="1">
    <source>
        <dbReference type="PROSITE" id="PS51704"/>
    </source>
</evidence>
<reference evidence="3" key="1">
    <citation type="journal article" date="2019" name="Int. J. Syst. Evol. Microbiol.">
        <title>The Global Catalogue of Microorganisms (GCM) 10K type strain sequencing project: providing services to taxonomists for standard genome sequencing and annotation.</title>
        <authorList>
            <consortium name="The Broad Institute Genomics Platform"/>
            <consortium name="The Broad Institute Genome Sequencing Center for Infectious Disease"/>
            <person name="Wu L."/>
            <person name="Ma J."/>
        </authorList>
    </citation>
    <scope>NUCLEOTIDE SEQUENCE [LARGE SCALE GENOMIC DNA]</scope>
    <source>
        <strain evidence="3">CGMCC 1.3240</strain>
    </source>
</reference>
<proteinExistence type="predicted"/>
<name>A0ABW0VSN7_9BACL</name>
<dbReference type="CDD" id="cd08556">
    <property type="entry name" value="GDPD"/>
    <property type="match status" value="1"/>
</dbReference>
<dbReference type="Proteomes" id="UP001596047">
    <property type="component" value="Unassembled WGS sequence"/>
</dbReference>
<dbReference type="EMBL" id="JBHSOW010000008">
    <property type="protein sequence ID" value="MFC5647894.1"/>
    <property type="molecule type" value="Genomic_DNA"/>
</dbReference>
<dbReference type="Gene3D" id="3.20.20.190">
    <property type="entry name" value="Phosphatidylinositol (PI) phosphodiesterase"/>
    <property type="match status" value="2"/>
</dbReference>
<accession>A0ABW0VSN7</accession>
<dbReference type="PANTHER" id="PTHR46211">
    <property type="entry name" value="GLYCEROPHOSPHORYL DIESTER PHOSPHODIESTERASE"/>
    <property type="match status" value="1"/>
</dbReference>
<dbReference type="RefSeq" id="WP_379186358.1">
    <property type="nucleotide sequence ID" value="NZ_JBHSOW010000008.1"/>
</dbReference>
<sequence>MGKTLVAAHTGCGIHPDNTLASFLEGIQLGADIVEVDVRVSHDGTPILLHDDSPYLLSHTYEQLNRYPDIQVMMNTPDELLPQQTRQYEQFAESVCRDAREQGYAGLNMNADTCRQQIVDLAHTMGLKVWVYTVNERSDMERFVRMGIDAITSRKPLMLIELLKVCMDLKKP</sequence>
<dbReference type="SUPFAM" id="SSF51695">
    <property type="entry name" value="PLC-like phosphodiesterases"/>
    <property type="match status" value="1"/>
</dbReference>
<dbReference type="Pfam" id="PF03009">
    <property type="entry name" value="GDPD"/>
    <property type="match status" value="2"/>
</dbReference>